<dbReference type="KEGG" id="eiv:EIN_172210"/>
<dbReference type="RefSeq" id="XP_004183952.1">
    <property type="nucleotide sequence ID" value="XM_004183904.1"/>
</dbReference>
<dbReference type="GeneID" id="14883581"/>
<feature type="region of interest" description="Disordered" evidence="1">
    <location>
        <begin position="49"/>
        <end position="71"/>
    </location>
</feature>
<dbReference type="VEuPathDB" id="AmoebaDB:EIN_172210"/>
<reference evidence="2 3" key="1">
    <citation type="submission" date="2012-10" db="EMBL/GenBank/DDBJ databases">
        <authorList>
            <person name="Zafar N."/>
            <person name="Inman J."/>
            <person name="Hall N."/>
            <person name="Lorenzi H."/>
            <person name="Caler E."/>
        </authorList>
    </citation>
    <scope>NUCLEOTIDE SEQUENCE [LARGE SCALE GENOMIC DNA]</scope>
    <source>
        <strain evidence="2 3">IP1</strain>
    </source>
</reference>
<feature type="non-terminal residue" evidence="2">
    <location>
        <position position="1"/>
    </location>
</feature>
<organism evidence="2 3">
    <name type="scientific">Entamoeba invadens IP1</name>
    <dbReference type="NCBI Taxonomy" id="370355"/>
    <lineage>
        <taxon>Eukaryota</taxon>
        <taxon>Amoebozoa</taxon>
        <taxon>Evosea</taxon>
        <taxon>Archamoebae</taxon>
        <taxon>Mastigamoebida</taxon>
        <taxon>Entamoebidae</taxon>
        <taxon>Entamoeba</taxon>
    </lineage>
</organism>
<accession>A0A0A1TVY2</accession>
<evidence type="ECO:0000313" key="2">
    <source>
        <dbReference type="EMBL" id="ELP84606.1"/>
    </source>
</evidence>
<evidence type="ECO:0000313" key="3">
    <source>
        <dbReference type="Proteomes" id="UP000014680"/>
    </source>
</evidence>
<dbReference type="Gene3D" id="1.20.900.10">
    <property type="entry name" value="Dbl homology (DH) domain"/>
    <property type="match status" value="1"/>
</dbReference>
<dbReference type="SUPFAM" id="SSF48065">
    <property type="entry name" value="DBL homology domain (DH-domain)"/>
    <property type="match status" value="1"/>
</dbReference>
<name>A0A0A1TVY2_ENTIV</name>
<keyword evidence="3" id="KW-1185">Reference proteome</keyword>
<evidence type="ECO:0000256" key="1">
    <source>
        <dbReference type="SAM" id="MobiDB-lite"/>
    </source>
</evidence>
<dbReference type="InterPro" id="IPR035899">
    <property type="entry name" value="DBL_dom_sf"/>
</dbReference>
<gene>
    <name evidence="2" type="ORF">EIN_172210</name>
</gene>
<protein>
    <submittedName>
        <fullName evidence="2">Rho guanine nucleotide exchange factor, putative</fullName>
    </submittedName>
</protein>
<dbReference type="AlphaFoldDB" id="A0A0A1TVY2"/>
<feature type="non-terminal residue" evidence="2">
    <location>
        <position position="191"/>
    </location>
</feature>
<sequence>MADNEVLGTVPPAVPPRRQRSIAMHGSHHDSFTDKYTEKPAIALHSNLSQETSTMTVSSPQLHSPKSPRSLSFMSSQSENFAYVCDVAGNLVTSGNTINVIMKCLIKTESSPTPKESETELYDRIDNREMTSKDKEHYRRVVDEYYQTEITHIKGLEILKAVYLEPMMKVASKNDHEFLYDLLCQIDIIIQ</sequence>
<proteinExistence type="predicted"/>
<dbReference type="EMBL" id="KB207112">
    <property type="protein sequence ID" value="ELP84606.1"/>
    <property type="molecule type" value="Genomic_DNA"/>
</dbReference>
<dbReference type="Proteomes" id="UP000014680">
    <property type="component" value="Unassembled WGS sequence"/>
</dbReference>